<name>A0A2T1EME6_9CYAN</name>
<keyword evidence="1" id="KW-0732">Signal</keyword>
<keyword evidence="3" id="KW-1185">Reference proteome</keyword>
<dbReference type="RefSeq" id="WP_106254910.1">
    <property type="nucleotide sequence ID" value="NZ_CAWNSW010000059.1"/>
</dbReference>
<dbReference type="OrthoDB" id="513754at2"/>
<feature type="signal peptide" evidence="1">
    <location>
        <begin position="1"/>
        <end position="23"/>
    </location>
</feature>
<dbReference type="AlphaFoldDB" id="A0A2T1EME6"/>
<proteinExistence type="predicted"/>
<sequence>MRQLTAGFLSLTALLGLTIQVQAQEMVSPPVTPSCKAALANAQKRLESGRQLKVGVTSNDVTQSYADYPRTRPTGYTFAFQGTAALTIINSPKFMTALATDVIHACDTVSMVTFAVDRSDNLVFLGLLPDGQVKTFECLEPTRTGKRPTWGQTFCP</sequence>
<comment type="caution">
    <text evidence="2">The sequence shown here is derived from an EMBL/GenBank/DDBJ whole genome shotgun (WGS) entry which is preliminary data.</text>
</comment>
<organism evidence="2 3">
    <name type="scientific">Stenomitos frigidus ULC18</name>
    <dbReference type="NCBI Taxonomy" id="2107698"/>
    <lineage>
        <taxon>Bacteria</taxon>
        <taxon>Bacillati</taxon>
        <taxon>Cyanobacteriota</taxon>
        <taxon>Cyanophyceae</taxon>
        <taxon>Leptolyngbyales</taxon>
        <taxon>Leptolyngbyaceae</taxon>
        <taxon>Stenomitos</taxon>
    </lineage>
</organism>
<evidence type="ECO:0000313" key="3">
    <source>
        <dbReference type="Proteomes" id="UP000239576"/>
    </source>
</evidence>
<protein>
    <submittedName>
        <fullName evidence="2">Uncharacterized protein</fullName>
    </submittedName>
</protein>
<dbReference type="Proteomes" id="UP000239576">
    <property type="component" value="Unassembled WGS sequence"/>
</dbReference>
<reference evidence="2 3" key="2">
    <citation type="submission" date="2018-03" db="EMBL/GenBank/DDBJ databases">
        <title>The ancient ancestry and fast evolution of plastids.</title>
        <authorList>
            <person name="Moore K.R."/>
            <person name="Magnabosco C."/>
            <person name="Momper L."/>
            <person name="Gold D.A."/>
            <person name="Bosak T."/>
            <person name="Fournier G.P."/>
        </authorList>
    </citation>
    <scope>NUCLEOTIDE SEQUENCE [LARGE SCALE GENOMIC DNA]</scope>
    <source>
        <strain evidence="2 3">ULC18</strain>
    </source>
</reference>
<evidence type="ECO:0000313" key="2">
    <source>
        <dbReference type="EMBL" id="PSB33920.1"/>
    </source>
</evidence>
<reference evidence="3" key="1">
    <citation type="submission" date="2018-02" db="EMBL/GenBank/DDBJ databases">
        <authorList>
            <person name="Moore K."/>
            <person name="Momper L."/>
        </authorList>
    </citation>
    <scope>NUCLEOTIDE SEQUENCE [LARGE SCALE GENOMIC DNA]</scope>
    <source>
        <strain evidence="3">ULC18</strain>
    </source>
</reference>
<feature type="chain" id="PRO_5015567522" evidence="1">
    <location>
        <begin position="24"/>
        <end position="156"/>
    </location>
</feature>
<accession>A0A2T1EME6</accession>
<evidence type="ECO:0000256" key="1">
    <source>
        <dbReference type="SAM" id="SignalP"/>
    </source>
</evidence>
<gene>
    <name evidence="2" type="ORF">C7B82_03395</name>
</gene>
<dbReference type="EMBL" id="PVWK01000016">
    <property type="protein sequence ID" value="PSB33920.1"/>
    <property type="molecule type" value="Genomic_DNA"/>
</dbReference>